<accession>A0A821VZ77</accession>
<proteinExistence type="predicted"/>
<comment type="caution">
    <text evidence="1">The sequence shown here is derived from an EMBL/GenBank/DDBJ whole genome shotgun (WGS) entry which is preliminary data.</text>
</comment>
<gene>
    <name evidence="1" type="ORF">TOA249_LOCUS31696</name>
</gene>
<protein>
    <submittedName>
        <fullName evidence="1">Uncharacterized protein</fullName>
    </submittedName>
</protein>
<dbReference type="AlphaFoldDB" id="A0A821VZ77"/>
<dbReference type="Proteomes" id="UP000663838">
    <property type="component" value="Unassembled WGS sequence"/>
</dbReference>
<evidence type="ECO:0000313" key="2">
    <source>
        <dbReference type="Proteomes" id="UP000663838"/>
    </source>
</evidence>
<organism evidence="1 2">
    <name type="scientific">Rotaria socialis</name>
    <dbReference type="NCBI Taxonomy" id="392032"/>
    <lineage>
        <taxon>Eukaryota</taxon>
        <taxon>Metazoa</taxon>
        <taxon>Spiralia</taxon>
        <taxon>Gnathifera</taxon>
        <taxon>Rotifera</taxon>
        <taxon>Eurotatoria</taxon>
        <taxon>Bdelloidea</taxon>
        <taxon>Philodinida</taxon>
        <taxon>Philodinidae</taxon>
        <taxon>Rotaria</taxon>
    </lineage>
</organism>
<evidence type="ECO:0000313" key="1">
    <source>
        <dbReference type="EMBL" id="CAF4915339.1"/>
    </source>
</evidence>
<sequence length="279" mass="32429">MCSSLSGCINHFFADDLAGIMAGQLGINSSSQCLDLEKRIKAFLDNLDYYSCLSDHPINFNKTEAMFSARAIGHPKFVINFRQDTMDIIEWTSEYKHVGYIISPKLGWPKTNIQNVGFFCEKLQHEMNPRLEHYKSTLVDDFIKARELVKVIEEISKAETTLDRHYKILNQMKTLLLLELQQVFAFNIIIEKFKEMYNDLQNITIHSNSSDYIIDLLRRIQSIIIPLHNIYDTAQENYFTIKPLEPFITDEDIEKIKLKITQLQFLSQAIDIQSSTTIF</sequence>
<dbReference type="EMBL" id="CAJOBS010006689">
    <property type="protein sequence ID" value="CAF4915339.1"/>
    <property type="molecule type" value="Genomic_DNA"/>
</dbReference>
<name>A0A821VZ77_9BILA</name>
<reference evidence="1" key="1">
    <citation type="submission" date="2021-02" db="EMBL/GenBank/DDBJ databases">
        <authorList>
            <person name="Nowell W R."/>
        </authorList>
    </citation>
    <scope>NUCLEOTIDE SEQUENCE</scope>
</reference>